<proteinExistence type="predicted"/>
<evidence type="ECO:0000313" key="1">
    <source>
        <dbReference type="EMBL" id="QHT35022.1"/>
    </source>
</evidence>
<accession>A0A6C0F1V2</accession>
<reference evidence="1" key="1">
    <citation type="journal article" date="2020" name="Nature">
        <title>Giant virus diversity and host interactions through global metagenomics.</title>
        <authorList>
            <person name="Schulz F."/>
            <person name="Roux S."/>
            <person name="Paez-Espino D."/>
            <person name="Jungbluth S."/>
            <person name="Walsh D.A."/>
            <person name="Denef V.J."/>
            <person name="McMahon K.D."/>
            <person name="Konstantinidis K.T."/>
            <person name="Eloe-Fadrosh E.A."/>
            <person name="Kyrpides N.C."/>
            <person name="Woyke T."/>
        </authorList>
    </citation>
    <scope>NUCLEOTIDE SEQUENCE</scope>
    <source>
        <strain evidence="1">GVMAG-M-3300009180-1</strain>
    </source>
</reference>
<name>A0A6C0F1V2_9ZZZZ</name>
<organism evidence="1">
    <name type="scientific">viral metagenome</name>
    <dbReference type="NCBI Taxonomy" id="1070528"/>
    <lineage>
        <taxon>unclassified sequences</taxon>
        <taxon>metagenomes</taxon>
        <taxon>organismal metagenomes</taxon>
    </lineage>
</organism>
<dbReference type="AlphaFoldDB" id="A0A6C0F1V2"/>
<protein>
    <submittedName>
        <fullName evidence="1">Uncharacterized protein</fullName>
    </submittedName>
</protein>
<sequence>MPRYTIRRYTYNKAKQLGLSVKPSTNKTKKIDVYNETTGEKIASVGANGMNDYPTYIQKRGPKCAKTRRRLYRIRHEKDRHVKMSNGWLSDKLLW</sequence>
<dbReference type="EMBL" id="MN739012">
    <property type="protein sequence ID" value="QHT35022.1"/>
    <property type="molecule type" value="Genomic_DNA"/>
</dbReference>